<name>A0ACD5TYK2_AVESA</name>
<dbReference type="EnsemblPlants" id="AVESA.00010b.r2.1DG0149460.1">
    <property type="protein sequence ID" value="AVESA.00010b.r2.1DG0149460.1.CDS"/>
    <property type="gene ID" value="AVESA.00010b.r2.1DG0149460"/>
</dbReference>
<accession>A0ACD5TYK2</accession>
<protein>
    <submittedName>
        <fullName evidence="1">Uncharacterized protein</fullName>
    </submittedName>
</protein>
<reference evidence="1" key="1">
    <citation type="submission" date="2021-05" db="EMBL/GenBank/DDBJ databases">
        <authorList>
            <person name="Scholz U."/>
            <person name="Mascher M."/>
            <person name="Fiebig A."/>
        </authorList>
    </citation>
    <scope>NUCLEOTIDE SEQUENCE [LARGE SCALE GENOMIC DNA]</scope>
</reference>
<reference evidence="1" key="2">
    <citation type="submission" date="2025-09" db="UniProtKB">
        <authorList>
            <consortium name="EnsemblPlants"/>
        </authorList>
    </citation>
    <scope>IDENTIFICATION</scope>
</reference>
<sequence length="241" mass="25421">MKKKLRLLAATEEAQSSVNGQATIQAPQGVTVVLTVPVHGARLARTVAIQWHRTREGVQKTGTPSADGVTTITYNFAADRPGTFIYHARYRRDRDRATGLVDVRASEAGPSAVRQARTHAAGPSAVRRARTAARHAAADVPRRDDGSAGGGGSSSARTAVPRSHGDGLALARCWGMVRVSVEAQLMGDCPVIYYDDAEYGGGAPVLGLLRRPAAALAAAALWVSGICGPRDPDMHPRRGSR</sequence>
<organism evidence="1 2">
    <name type="scientific">Avena sativa</name>
    <name type="common">Oat</name>
    <dbReference type="NCBI Taxonomy" id="4498"/>
    <lineage>
        <taxon>Eukaryota</taxon>
        <taxon>Viridiplantae</taxon>
        <taxon>Streptophyta</taxon>
        <taxon>Embryophyta</taxon>
        <taxon>Tracheophyta</taxon>
        <taxon>Spermatophyta</taxon>
        <taxon>Magnoliopsida</taxon>
        <taxon>Liliopsida</taxon>
        <taxon>Poales</taxon>
        <taxon>Poaceae</taxon>
        <taxon>BOP clade</taxon>
        <taxon>Pooideae</taxon>
        <taxon>Poodae</taxon>
        <taxon>Poeae</taxon>
        <taxon>Poeae Chloroplast Group 1 (Aveneae type)</taxon>
        <taxon>Aveninae</taxon>
        <taxon>Avena</taxon>
    </lineage>
</organism>
<proteinExistence type="predicted"/>
<evidence type="ECO:0000313" key="1">
    <source>
        <dbReference type="EnsemblPlants" id="AVESA.00010b.r2.1DG0149460.1.CDS"/>
    </source>
</evidence>
<keyword evidence="2" id="KW-1185">Reference proteome</keyword>
<evidence type="ECO:0000313" key="2">
    <source>
        <dbReference type="Proteomes" id="UP001732700"/>
    </source>
</evidence>
<dbReference type="Proteomes" id="UP001732700">
    <property type="component" value="Chromosome 1D"/>
</dbReference>